<evidence type="ECO:0000313" key="2">
    <source>
        <dbReference type="EMBL" id="GLY82786.1"/>
    </source>
</evidence>
<dbReference type="EMBL" id="BSTK01000001">
    <property type="protein sequence ID" value="GLY82786.1"/>
    <property type="molecule type" value="Genomic_DNA"/>
</dbReference>
<dbReference type="Proteomes" id="UP001165074">
    <property type="component" value="Unassembled WGS sequence"/>
</dbReference>
<protein>
    <submittedName>
        <fullName evidence="2">Uncharacterized protein</fullName>
    </submittedName>
</protein>
<dbReference type="AlphaFoldDB" id="A0A9W6RVW7"/>
<proteinExistence type="predicted"/>
<evidence type="ECO:0000313" key="3">
    <source>
        <dbReference type="Proteomes" id="UP001165074"/>
    </source>
</evidence>
<feature type="region of interest" description="Disordered" evidence="1">
    <location>
        <begin position="140"/>
        <end position="180"/>
    </location>
</feature>
<evidence type="ECO:0000256" key="1">
    <source>
        <dbReference type="SAM" id="MobiDB-lite"/>
    </source>
</evidence>
<reference evidence="2" key="1">
    <citation type="submission" date="2023-03" db="EMBL/GenBank/DDBJ databases">
        <title>Actinoallomurus iriomotensis NBRC 103684.</title>
        <authorList>
            <person name="Ichikawa N."/>
            <person name="Sato H."/>
            <person name="Tonouchi N."/>
        </authorList>
    </citation>
    <scope>NUCLEOTIDE SEQUENCE</scope>
    <source>
        <strain evidence="2">NBRC 103684</strain>
    </source>
</reference>
<feature type="region of interest" description="Disordered" evidence="1">
    <location>
        <begin position="86"/>
        <end position="105"/>
    </location>
</feature>
<keyword evidence="3" id="KW-1185">Reference proteome</keyword>
<dbReference type="RefSeq" id="WP_285566687.1">
    <property type="nucleotide sequence ID" value="NZ_BSTK01000001.1"/>
</dbReference>
<accession>A0A9W6RVW7</accession>
<name>A0A9W6RVW7_9ACTN</name>
<comment type="caution">
    <text evidence="2">The sequence shown here is derived from an EMBL/GenBank/DDBJ whole genome shotgun (WGS) entry which is preliminary data.</text>
</comment>
<sequence length="180" mass="18277">MEFGPAERWGASSLIPDAMGGLDGNTAGRHRDFGRSGTSYASLVTGRDADGPTISSQFGWAWATPGRCGSAKAFAAGGFGAAAGPRTACSSDGRTGPEARATVRSAPDARRAGLVDLFLFAGAAAAGAVRMTSPMTAFSSPASSVRVAGAPRRSWRSPAAEAGRGRRPPVRWPAVPGPET</sequence>
<gene>
    <name evidence="2" type="ORF">Airi02_007170</name>
</gene>
<organism evidence="2 3">
    <name type="scientific">Actinoallomurus iriomotensis</name>
    <dbReference type="NCBI Taxonomy" id="478107"/>
    <lineage>
        <taxon>Bacteria</taxon>
        <taxon>Bacillati</taxon>
        <taxon>Actinomycetota</taxon>
        <taxon>Actinomycetes</taxon>
        <taxon>Streptosporangiales</taxon>
        <taxon>Thermomonosporaceae</taxon>
        <taxon>Actinoallomurus</taxon>
    </lineage>
</organism>